<evidence type="ECO:0008006" key="3">
    <source>
        <dbReference type="Google" id="ProtNLM"/>
    </source>
</evidence>
<evidence type="ECO:0000313" key="2">
    <source>
        <dbReference type="EMBL" id="ANY81873.1"/>
    </source>
</evidence>
<protein>
    <recommendedName>
        <fullName evidence="3">PetM family of cytochrome b6f complex subunit 7</fullName>
    </recommendedName>
</protein>
<keyword evidence="1" id="KW-1133">Transmembrane helix</keyword>
<dbReference type="EMBL" id="CP016616">
    <property type="protein sequence ID" value="ANY81873.1"/>
    <property type="molecule type" value="Genomic_DNA"/>
</dbReference>
<accession>A0A1B2EPF3</accession>
<keyword evidence="1" id="KW-0472">Membrane</keyword>
<feature type="transmembrane region" description="Helical" evidence="1">
    <location>
        <begin position="83"/>
        <end position="102"/>
    </location>
</feature>
<organism evidence="2">
    <name type="scientific">Microvirga ossetica</name>
    <dbReference type="NCBI Taxonomy" id="1882682"/>
    <lineage>
        <taxon>Bacteria</taxon>
        <taxon>Pseudomonadati</taxon>
        <taxon>Pseudomonadota</taxon>
        <taxon>Alphaproteobacteria</taxon>
        <taxon>Hyphomicrobiales</taxon>
        <taxon>Methylobacteriaceae</taxon>
        <taxon>Microvirga</taxon>
    </lineage>
</organism>
<name>A0A1B2EPF3_9HYPH</name>
<dbReference type="AlphaFoldDB" id="A0A1B2EPF3"/>
<feature type="transmembrane region" description="Helical" evidence="1">
    <location>
        <begin position="13"/>
        <end position="32"/>
    </location>
</feature>
<feature type="transmembrane region" description="Helical" evidence="1">
    <location>
        <begin position="44"/>
        <end position="63"/>
    </location>
</feature>
<evidence type="ECO:0000256" key="1">
    <source>
        <dbReference type="SAM" id="Phobius"/>
    </source>
</evidence>
<keyword evidence="1" id="KW-0812">Transmembrane</keyword>
<dbReference type="KEGG" id="moc:BB934_16870"/>
<gene>
    <name evidence="2" type="ORF">BB934_16870</name>
</gene>
<proteinExistence type="predicted"/>
<sequence>MFLSVQRGIPLKFVARSLGLLLIAAGFIGLVIDGTWSIVNNAVSFAPIAKVVGLLFPGGMAGLEGSIAQRGYPWLWDPIVTNFLQMPASLTGFAIGALLMWIGQKPLEPIGYLAER</sequence>
<reference evidence="2" key="1">
    <citation type="submission" date="2016-07" db="EMBL/GenBank/DDBJ databases">
        <title>Microvirga ossetica sp. nov. a new species of rhizobia isolated from root nodules of the legume species Vicia alpestris Steven originated from North Ossetia region in the Caucasus.</title>
        <authorList>
            <person name="Safronova V.I."/>
            <person name="Kuznetsova I.G."/>
            <person name="Sazanova A.L."/>
            <person name="Belimov A."/>
            <person name="Andronov E."/>
            <person name="Osledkin Y.S."/>
            <person name="Onishchuk O.P."/>
            <person name="Kurchak O.N."/>
            <person name="Shaposhnikov A.I."/>
            <person name="Willems A."/>
            <person name="Tikhonovich I.A."/>
        </authorList>
    </citation>
    <scope>NUCLEOTIDE SEQUENCE [LARGE SCALE GENOMIC DNA]</scope>
    <source>
        <strain evidence="2">V5/3M</strain>
    </source>
</reference>